<name>A0D4J9_PARTE</name>
<dbReference type="RefSeq" id="XP_001445363.1">
    <property type="nucleotide sequence ID" value="XM_001445326.1"/>
</dbReference>
<proteinExistence type="predicted"/>
<dbReference type="HOGENOM" id="CLU_2202139_0_0_1"/>
<dbReference type="KEGG" id="ptm:GSPATT00013432001"/>
<gene>
    <name evidence="1" type="ORF">GSPATT00013432001</name>
</gene>
<dbReference type="EMBL" id="CT868285">
    <property type="protein sequence ID" value="CAK77966.1"/>
    <property type="molecule type" value="Genomic_DNA"/>
</dbReference>
<sequence>MFFQFWDSGQHSSLVKEEENGLEQIRRTNSGKYEYEKQNRRKVVEKFKNKSDIFDLQDEFVAVAGYGITWSIEVKECRQTLVRMQMKKMMTSRMDHGGDESLDLFYKG</sequence>
<dbReference type="Proteomes" id="UP000000600">
    <property type="component" value="Unassembled WGS sequence"/>
</dbReference>
<organism evidence="1 2">
    <name type="scientific">Paramecium tetraurelia</name>
    <dbReference type="NCBI Taxonomy" id="5888"/>
    <lineage>
        <taxon>Eukaryota</taxon>
        <taxon>Sar</taxon>
        <taxon>Alveolata</taxon>
        <taxon>Ciliophora</taxon>
        <taxon>Intramacronucleata</taxon>
        <taxon>Oligohymenophorea</taxon>
        <taxon>Peniculida</taxon>
        <taxon>Parameciidae</taxon>
        <taxon>Paramecium</taxon>
    </lineage>
</organism>
<accession>A0D4J9</accession>
<protein>
    <submittedName>
        <fullName evidence="1">Uncharacterized protein</fullName>
    </submittedName>
</protein>
<dbReference type="InParanoid" id="A0D4J9"/>
<evidence type="ECO:0000313" key="1">
    <source>
        <dbReference type="EMBL" id="CAK77966.1"/>
    </source>
</evidence>
<keyword evidence="2" id="KW-1185">Reference proteome</keyword>
<evidence type="ECO:0000313" key="2">
    <source>
        <dbReference type="Proteomes" id="UP000000600"/>
    </source>
</evidence>
<dbReference type="OrthoDB" id="10584284at2759"/>
<dbReference type="AlphaFoldDB" id="A0D4J9"/>
<reference evidence="1 2" key="1">
    <citation type="journal article" date="2006" name="Nature">
        <title>Global trends of whole-genome duplications revealed by the ciliate Paramecium tetraurelia.</title>
        <authorList>
            <consortium name="Genoscope"/>
            <person name="Aury J.-M."/>
            <person name="Jaillon O."/>
            <person name="Duret L."/>
            <person name="Noel B."/>
            <person name="Jubin C."/>
            <person name="Porcel B.M."/>
            <person name="Segurens B."/>
            <person name="Daubin V."/>
            <person name="Anthouard V."/>
            <person name="Aiach N."/>
            <person name="Arnaiz O."/>
            <person name="Billaut A."/>
            <person name="Beisson J."/>
            <person name="Blanc I."/>
            <person name="Bouhouche K."/>
            <person name="Camara F."/>
            <person name="Duharcourt S."/>
            <person name="Guigo R."/>
            <person name="Gogendeau D."/>
            <person name="Katinka M."/>
            <person name="Keller A.-M."/>
            <person name="Kissmehl R."/>
            <person name="Klotz C."/>
            <person name="Koll F."/>
            <person name="Le Moue A."/>
            <person name="Lepere C."/>
            <person name="Malinsky S."/>
            <person name="Nowacki M."/>
            <person name="Nowak J.K."/>
            <person name="Plattner H."/>
            <person name="Poulain J."/>
            <person name="Ruiz F."/>
            <person name="Serrano V."/>
            <person name="Zagulski M."/>
            <person name="Dessen P."/>
            <person name="Betermier M."/>
            <person name="Weissenbach J."/>
            <person name="Scarpelli C."/>
            <person name="Schachter V."/>
            <person name="Sperling L."/>
            <person name="Meyer E."/>
            <person name="Cohen J."/>
            <person name="Wincker P."/>
        </authorList>
    </citation>
    <scope>NUCLEOTIDE SEQUENCE [LARGE SCALE GENOMIC DNA]</scope>
    <source>
        <strain evidence="1 2">Stock d4-2</strain>
    </source>
</reference>
<dbReference type="GeneID" id="5031148"/>